<dbReference type="PANTHER" id="PTHR43066:SF11">
    <property type="entry name" value="PEPTIDASE S54 RHOMBOID DOMAIN-CONTAINING PROTEIN"/>
    <property type="match status" value="1"/>
</dbReference>
<feature type="transmembrane region" description="Helical" evidence="5">
    <location>
        <begin position="163"/>
        <end position="183"/>
    </location>
</feature>
<name>R4YN37_OLEAN</name>
<protein>
    <submittedName>
        <fullName evidence="7">Rhomboid-like protein</fullName>
    </submittedName>
</protein>
<dbReference type="InterPro" id="IPR022764">
    <property type="entry name" value="Peptidase_S54_rhomboid_dom"/>
</dbReference>
<keyword evidence="8" id="KW-1185">Reference proteome</keyword>
<keyword evidence="2 5" id="KW-0812">Transmembrane</keyword>
<dbReference type="Gene3D" id="1.20.1540.10">
    <property type="entry name" value="Rhomboid-like"/>
    <property type="match status" value="1"/>
</dbReference>
<evidence type="ECO:0000313" key="8">
    <source>
        <dbReference type="Proteomes" id="UP000032749"/>
    </source>
</evidence>
<feature type="transmembrane region" description="Helical" evidence="5">
    <location>
        <begin position="63"/>
        <end position="81"/>
    </location>
</feature>
<dbReference type="Pfam" id="PF01694">
    <property type="entry name" value="Rhomboid"/>
    <property type="match status" value="1"/>
</dbReference>
<evidence type="ECO:0000259" key="6">
    <source>
        <dbReference type="Pfam" id="PF01694"/>
    </source>
</evidence>
<evidence type="ECO:0000256" key="4">
    <source>
        <dbReference type="ARBA" id="ARBA00023136"/>
    </source>
</evidence>
<dbReference type="GO" id="GO:0004252">
    <property type="term" value="F:serine-type endopeptidase activity"/>
    <property type="evidence" value="ECO:0007669"/>
    <property type="project" value="InterPro"/>
</dbReference>
<gene>
    <name evidence="7" type="ORF">OLEAN_C02970</name>
</gene>
<feature type="transmembrane region" description="Helical" evidence="5">
    <location>
        <begin position="138"/>
        <end position="157"/>
    </location>
</feature>
<evidence type="ECO:0000256" key="3">
    <source>
        <dbReference type="ARBA" id="ARBA00022989"/>
    </source>
</evidence>
<feature type="transmembrane region" description="Helical" evidence="5">
    <location>
        <begin position="21"/>
        <end position="43"/>
    </location>
</feature>
<dbReference type="OrthoDB" id="465874at2"/>
<dbReference type="PANTHER" id="PTHR43066">
    <property type="entry name" value="RHOMBOID-RELATED PROTEIN"/>
    <property type="match status" value="1"/>
</dbReference>
<feature type="transmembrane region" description="Helical" evidence="5">
    <location>
        <begin position="113"/>
        <end position="131"/>
    </location>
</feature>
<keyword evidence="4 5" id="KW-0472">Membrane</keyword>
<dbReference type="EMBL" id="FO203512">
    <property type="protein sequence ID" value="CCK74473.1"/>
    <property type="molecule type" value="Genomic_DNA"/>
</dbReference>
<dbReference type="InterPro" id="IPR035952">
    <property type="entry name" value="Rhomboid-like_sf"/>
</dbReference>
<accession>R4YN37</accession>
<feature type="domain" description="Peptidase S54 rhomboid" evidence="6">
    <location>
        <begin position="52"/>
        <end position="184"/>
    </location>
</feature>
<dbReference type="HOGENOM" id="CLU_067823_2_0_6"/>
<reference evidence="7 8" key="1">
    <citation type="journal article" date="2013" name="Nat. Commun.">
        <title>Genome sequence and functional genomic analysis of the oil-degrading bacterium Oleispira antarctica.</title>
        <authorList>
            <person name="Kube M."/>
            <person name="Chernikova T.N."/>
            <person name="Al-Ramahi Y."/>
            <person name="Beloqui A."/>
            <person name="Lopez-Cortez N."/>
            <person name="Guazzaroni M.E."/>
            <person name="Heipieper H.J."/>
            <person name="Klages S."/>
            <person name="Kotsyurbenko O.R."/>
            <person name="Langer I."/>
            <person name="Nechitaylo T.Y."/>
            <person name="Lunsdorf H."/>
            <person name="Fernandez M."/>
            <person name="Juarez S."/>
            <person name="Ciordia S."/>
            <person name="Singer A."/>
            <person name="Kagan O."/>
            <person name="Egorova O."/>
            <person name="Petit P.A."/>
            <person name="Stogios P."/>
            <person name="Kim Y."/>
            <person name="Tchigvintsev A."/>
            <person name="Flick R."/>
            <person name="Denaro R."/>
            <person name="Genovese M."/>
            <person name="Albar J.P."/>
            <person name="Reva O.N."/>
            <person name="Martinez-Gomariz M."/>
            <person name="Tran H."/>
            <person name="Ferrer M."/>
            <person name="Savchenko A."/>
            <person name="Yakunin A.F."/>
            <person name="Yakimov M.M."/>
            <person name="Golyshina O.V."/>
            <person name="Reinhardt R."/>
            <person name="Golyshin P.N."/>
        </authorList>
    </citation>
    <scope>NUCLEOTIDE SEQUENCE [LARGE SCALE GENOMIC DNA]</scope>
</reference>
<organism evidence="7 8">
    <name type="scientific">Oleispira antarctica RB-8</name>
    <dbReference type="NCBI Taxonomy" id="698738"/>
    <lineage>
        <taxon>Bacteria</taxon>
        <taxon>Pseudomonadati</taxon>
        <taxon>Pseudomonadota</taxon>
        <taxon>Gammaproteobacteria</taxon>
        <taxon>Oceanospirillales</taxon>
        <taxon>Oceanospirillaceae</taxon>
        <taxon>Oleispira</taxon>
    </lineage>
</organism>
<evidence type="ECO:0000256" key="1">
    <source>
        <dbReference type="ARBA" id="ARBA00004141"/>
    </source>
</evidence>
<proteinExistence type="predicted"/>
<evidence type="ECO:0000256" key="5">
    <source>
        <dbReference type="SAM" id="Phobius"/>
    </source>
</evidence>
<comment type="subcellular location">
    <subcellularLocation>
        <location evidence="1">Membrane</location>
        <topology evidence="1">Multi-pass membrane protein</topology>
    </subcellularLocation>
</comment>
<sequence length="190" mass="20829">MIKRTYVSFSNRLKISTKLCLLIIFIEVINQFTGGFFRSFGIIPRNISGLSGIVFAPFLHGGLVHLISNLVPLFVLTLLMLSHGRTRFVLVFTTSALIGGLLVWFFGRSANHIGMSGVIYGLFGYLVVAGFISREFKLFIVSCLVAFVYGGLILGVLPTLPQVSFESHLFGLLVGIAMAFILGKDPSYKS</sequence>
<dbReference type="SUPFAM" id="SSF144091">
    <property type="entry name" value="Rhomboid-like"/>
    <property type="match status" value="1"/>
</dbReference>
<dbReference type="AlphaFoldDB" id="R4YN37"/>
<evidence type="ECO:0000256" key="2">
    <source>
        <dbReference type="ARBA" id="ARBA00022692"/>
    </source>
</evidence>
<dbReference type="Proteomes" id="UP000032749">
    <property type="component" value="Chromosome"/>
</dbReference>
<feature type="transmembrane region" description="Helical" evidence="5">
    <location>
        <begin position="88"/>
        <end position="107"/>
    </location>
</feature>
<dbReference type="KEGG" id="oai:OLEAN_C02970"/>
<evidence type="ECO:0000313" key="7">
    <source>
        <dbReference type="EMBL" id="CCK74473.1"/>
    </source>
</evidence>
<dbReference type="GO" id="GO:0016020">
    <property type="term" value="C:membrane"/>
    <property type="evidence" value="ECO:0007669"/>
    <property type="project" value="UniProtKB-SubCell"/>
</dbReference>
<keyword evidence="3 5" id="KW-1133">Transmembrane helix</keyword>
<dbReference type="STRING" id="698738.OLEAN_C02970"/>